<accession>A0A0D7B1A8</accession>
<name>A0A0D7B1A8_9AGAR</name>
<evidence type="ECO:0000313" key="1">
    <source>
        <dbReference type="EMBL" id="KIY63286.1"/>
    </source>
</evidence>
<sequence>MELQYNRTISVMACNTSHSRSKKKDNSLLLHLSKRILTGGASRRRVVVPIKGAYIDADIVKSNSVCKRSVSRFKGMGRGKGGNGY</sequence>
<gene>
    <name evidence="1" type="ORF">CYLTODRAFT_142707</name>
</gene>
<dbReference type="AlphaFoldDB" id="A0A0D7B1A8"/>
<reference evidence="1 2" key="1">
    <citation type="journal article" date="2015" name="Fungal Genet. Biol.">
        <title>Evolution of novel wood decay mechanisms in Agaricales revealed by the genome sequences of Fistulina hepatica and Cylindrobasidium torrendii.</title>
        <authorList>
            <person name="Floudas D."/>
            <person name="Held B.W."/>
            <person name="Riley R."/>
            <person name="Nagy L.G."/>
            <person name="Koehler G."/>
            <person name="Ransdell A.S."/>
            <person name="Younus H."/>
            <person name="Chow J."/>
            <person name="Chiniquy J."/>
            <person name="Lipzen A."/>
            <person name="Tritt A."/>
            <person name="Sun H."/>
            <person name="Haridas S."/>
            <person name="LaButti K."/>
            <person name="Ohm R.A."/>
            <person name="Kues U."/>
            <person name="Blanchette R.A."/>
            <person name="Grigoriev I.V."/>
            <person name="Minto R.E."/>
            <person name="Hibbett D.S."/>
        </authorList>
    </citation>
    <scope>NUCLEOTIDE SEQUENCE [LARGE SCALE GENOMIC DNA]</scope>
    <source>
        <strain evidence="1 2">FP15055 ss-10</strain>
    </source>
</reference>
<proteinExistence type="predicted"/>
<dbReference type="EMBL" id="KN880707">
    <property type="protein sequence ID" value="KIY63286.1"/>
    <property type="molecule type" value="Genomic_DNA"/>
</dbReference>
<protein>
    <submittedName>
        <fullName evidence="1">Uncharacterized protein</fullName>
    </submittedName>
</protein>
<keyword evidence="2" id="KW-1185">Reference proteome</keyword>
<dbReference type="Proteomes" id="UP000054007">
    <property type="component" value="Unassembled WGS sequence"/>
</dbReference>
<organism evidence="1 2">
    <name type="scientific">Cylindrobasidium torrendii FP15055 ss-10</name>
    <dbReference type="NCBI Taxonomy" id="1314674"/>
    <lineage>
        <taxon>Eukaryota</taxon>
        <taxon>Fungi</taxon>
        <taxon>Dikarya</taxon>
        <taxon>Basidiomycota</taxon>
        <taxon>Agaricomycotina</taxon>
        <taxon>Agaricomycetes</taxon>
        <taxon>Agaricomycetidae</taxon>
        <taxon>Agaricales</taxon>
        <taxon>Marasmiineae</taxon>
        <taxon>Physalacriaceae</taxon>
        <taxon>Cylindrobasidium</taxon>
    </lineage>
</organism>
<evidence type="ECO:0000313" key="2">
    <source>
        <dbReference type="Proteomes" id="UP000054007"/>
    </source>
</evidence>